<dbReference type="Gene3D" id="3.90.1150.10">
    <property type="entry name" value="Aspartate Aminotransferase, domain 1"/>
    <property type="match status" value="1"/>
</dbReference>
<dbReference type="PANTHER" id="PTHR43092:SF6">
    <property type="entry name" value="BLR1280 PROTEIN"/>
    <property type="match status" value="1"/>
</dbReference>
<sequence length="429" mass="48615">MSNRRSFFRKSFLTAGTLSLSSFFQKSLAEDISDALLHLNTLSPEDAAQDEELWKRIQQAYTTSSSIINLNNGGVSPQPKVVQDAANRFYTYCNEAPSYYMWRILDQGREPLRAKLAHLAGTEADELAINRNTTEAINTVIFGLNLKAGDEVILTKYDYPNMMNAWKQREQRDGIVLKWLDFEIPIESDEEVIRKYREAITSKTKVLHITHIINWTGHIMPVKGLCDLARENNLYSIVDGAHSFAHLDFKISDLGCDFFGTSLHKWLCAPFGTGLLYINKNKIKDVWPLLGAPEGQEDNIRKFENIGTRSFAIEQAIGSAIDFHQAIGSARKEARLKYLKQYWVDQVKDVDKVRFYTSTKPQFSGALFNFGIDGQDAGPVHNSLFNTHKVHTSPVKYEKVNGPRVTPHVYTTKYDLDRLVEAILVAAKA</sequence>
<dbReference type="AlphaFoldDB" id="A0A150XHH0"/>
<dbReference type="Pfam" id="PF00266">
    <property type="entry name" value="Aminotran_5"/>
    <property type="match status" value="1"/>
</dbReference>
<dbReference type="OrthoDB" id="9804366at2"/>
<protein>
    <submittedName>
        <fullName evidence="3">Aminotransferase V</fullName>
    </submittedName>
</protein>
<comment type="caution">
    <text evidence="3">The sequence shown here is derived from an EMBL/GenBank/DDBJ whole genome shotgun (WGS) entry which is preliminary data.</text>
</comment>
<proteinExistence type="predicted"/>
<reference evidence="3 4" key="1">
    <citation type="submission" date="2016-01" db="EMBL/GenBank/DDBJ databases">
        <title>Genome sequencing of Roseivirga spongicola UST030701-084.</title>
        <authorList>
            <person name="Selvaratnam C."/>
            <person name="Thevarajoo S."/>
            <person name="Goh K.M."/>
            <person name="Ee R."/>
            <person name="Chan K.-G."/>
            <person name="Chong C.S."/>
        </authorList>
    </citation>
    <scope>NUCLEOTIDE SEQUENCE [LARGE SCALE GENOMIC DNA]</scope>
    <source>
        <strain evidence="3 4">UST030701-084</strain>
    </source>
</reference>
<evidence type="ECO:0000313" key="4">
    <source>
        <dbReference type="Proteomes" id="UP000075606"/>
    </source>
</evidence>
<organism evidence="3 4">
    <name type="scientific">Roseivirga spongicola</name>
    <dbReference type="NCBI Taxonomy" id="333140"/>
    <lineage>
        <taxon>Bacteria</taxon>
        <taxon>Pseudomonadati</taxon>
        <taxon>Bacteroidota</taxon>
        <taxon>Cytophagia</taxon>
        <taxon>Cytophagales</taxon>
        <taxon>Roseivirgaceae</taxon>
        <taxon>Roseivirga</taxon>
    </lineage>
</organism>
<dbReference type="Gene3D" id="3.40.640.10">
    <property type="entry name" value="Type I PLP-dependent aspartate aminotransferase-like (Major domain)"/>
    <property type="match status" value="1"/>
</dbReference>
<name>A0A150XHH0_9BACT</name>
<keyword evidence="1" id="KW-0663">Pyridoxal phosphate</keyword>
<dbReference type="InterPro" id="IPR000192">
    <property type="entry name" value="Aminotrans_V_dom"/>
</dbReference>
<dbReference type="PANTHER" id="PTHR43092">
    <property type="entry name" value="L-CYSTEINE DESULFHYDRASE"/>
    <property type="match status" value="1"/>
</dbReference>
<dbReference type="EMBL" id="LRPC01000001">
    <property type="protein sequence ID" value="KYG78170.1"/>
    <property type="molecule type" value="Genomic_DNA"/>
</dbReference>
<evidence type="ECO:0000313" key="3">
    <source>
        <dbReference type="EMBL" id="KYG78170.1"/>
    </source>
</evidence>
<dbReference type="STRING" id="333140.AWW68_05215"/>
<dbReference type="InterPro" id="IPR015424">
    <property type="entry name" value="PyrdxlP-dep_Trfase"/>
</dbReference>
<evidence type="ECO:0000256" key="1">
    <source>
        <dbReference type="ARBA" id="ARBA00022898"/>
    </source>
</evidence>
<gene>
    <name evidence="3" type="ORF">AWW68_05215</name>
</gene>
<dbReference type="SUPFAM" id="SSF53383">
    <property type="entry name" value="PLP-dependent transferases"/>
    <property type="match status" value="1"/>
</dbReference>
<dbReference type="InterPro" id="IPR015421">
    <property type="entry name" value="PyrdxlP-dep_Trfase_major"/>
</dbReference>
<accession>A0A150XHH0</accession>
<keyword evidence="4" id="KW-1185">Reference proteome</keyword>
<keyword evidence="3" id="KW-0032">Aminotransferase</keyword>
<dbReference type="InterPro" id="IPR015422">
    <property type="entry name" value="PyrdxlP-dep_Trfase_small"/>
</dbReference>
<dbReference type="Proteomes" id="UP000075606">
    <property type="component" value="Unassembled WGS sequence"/>
</dbReference>
<keyword evidence="3" id="KW-0808">Transferase</keyword>
<evidence type="ECO:0000259" key="2">
    <source>
        <dbReference type="Pfam" id="PF00266"/>
    </source>
</evidence>
<dbReference type="RefSeq" id="WP_068217371.1">
    <property type="nucleotide sequence ID" value="NZ_CP139724.1"/>
</dbReference>
<dbReference type="GO" id="GO:0008483">
    <property type="term" value="F:transaminase activity"/>
    <property type="evidence" value="ECO:0007669"/>
    <property type="project" value="UniProtKB-KW"/>
</dbReference>
<feature type="domain" description="Aminotransferase class V" evidence="2">
    <location>
        <begin position="69"/>
        <end position="384"/>
    </location>
</feature>